<dbReference type="OrthoDB" id="883248at2"/>
<dbReference type="AlphaFoldDB" id="A0A0A2GX74"/>
<dbReference type="KEGG" id="ddo:I597_0600"/>
<keyword evidence="3" id="KW-1185">Reference proteome</keyword>
<organism evidence="2 3">
    <name type="scientific">Dokdonia donghaensis DSW-1</name>
    <dbReference type="NCBI Taxonomy" id="1300343"/>
    <lineage>
        <taxon>Bacteria</taxon>
        <taxon>Pseudomonadati</taxon>
        <taxon>Bacteroidota</taxon>
        <taxon>Flavobacteriia</taxon>
        <taxon>Flavobacteriales</taxon>
        <taxon>Flavobacteriaceae</taxon>
        <taxon>Dokdonia</taxon>
    </lineage>
</organism>
<proteinExistence type="predicted"/>
<comment type="caution">
    <text evidence="2">The sequence shown here is derived from an EMBL/GenBank/DDBJ whole genome shotgun (WGS) entry which is preliminary data.</text>
</comment>
<evidence type="ECO:0000313" key="2">
    <source>
        <dbReference type="EMBL" id="KGO06906.1"/>
    </source>
</evidence>
<dbReference type="Proteomes" id="UP000030140">
    <property type="component" value="Unassembled WGS sequence"/>
</dbReference>
<name>A0A0A2GX74_9FLAO</name>
<dbReference type="PATRIC" id="fig|1300343.5.peg.607"/>
<protein>
    <recommendedName>
        <fullName evidence="4">DUF3575 domain-containing protein</fullName>
    </recommendedName>
</protein>
<feature type="chain" id="PRO_5001987890" description="DUF3575 domain-containing protein" evidence="1">
    <location>
        <begin position="43"/>
        <end position="209"/>
    </location>
</feature>
<keyword evidence="1" id="KW-0732">Signal</keyword>
<evidence type="ECO:0000313" key="3">
    <source>
        <dbReference type="Proteomes" id="UP000030140"/>
    </source>
</evidence>
<evidence type="ECO:0008006" key="4">
    <source>
        <dbReference type="Google" id="ProtNLM"/>
    </source>
</evidence>
<feature type="signal peptide" evidence="1">
    <location>
        <begin position="1"/>
        <end position="42"/>
    </location>
</feature>
<accession>A0A0A2GX74</accession>
<evidence type="ECO:0000256" key="1">
    <source>
        <dbReference type="SAM" id="SignalP"/>
    </source>
</evidence>
<dbReference type="RefSeq" id="WP_035326168.1">
    <property type="nucleotide sequence ID" value="NZ_CP015125.1"/>
</dbReference>
<sequence>MSLFHYNPSGFATITRLTTPKFYKTTLTCFLLLFTLVTTINAQDTDALLEKGMVKANLLFTPSINYEYNVYDDFTLKAEAGITPTLFNIFGTKKVAFFQKYEVQGKYYYNLKKRVSKGKSVSGNSGNFVAAVYNYQNKEALFSEARRSTDFSTLGGVWGFQRSYNSGLSLLFEIGFGYDFAYRSNGRDSNGRPFPLIGFELGWVIFKHN</sequence>
<gene>
    <name evidence="2" type="ORF">NV36_08645</name>
</gene>
<dbReference type="EMBL" id="JSAQ01000001">
    <property type="protein sequence ID" value="KGO06906.1"/>
    <property type="molecule type" value="Genomic_DNA"/>
</dbReference>
<reference evidence="2 3" key="1">
    <citation type="submission" date="2014-10" db="EMBL/GenBank/DDBJ databases">
        <title>Draft genome sequence of the proteorhodopsin-containing marine bacterium Dokdonia donghaensis.</title>
        <authorList>
            <person name="Gomez-Consarnau L."/>
            <person name="Gonzalez J.M."/>
            <person name="Riedel T."/>
            <person name="Jaenicke S."/>
            <person name="Wagner-Doebler I."/>
            <person name="Fuhrman J.A."/>
        </authorList>
    </citation>
    <scope>NUCLEOTIDE SEQUENCE [LARGE SCALE GENOMIC DNA]</scope>
    <source>
        <strain evidence="2 3">DSW-1</strain>
    </source>
</reference>